<dbReference type="GO" id="GO:0008889">
    <property type="term" value="F:glycerophosphodiester phosphodiesterase activity"/>
    <property type="evidence" value="ECO:0007669"/>
    <property type="project" value="UniProtKB-EC"/>
</dbReference>
<dbReference type="SUPFAM" id="SSF51695">
    <property type="entry name" value="PLC-like phosphodiesterases"/>
    <property type="match status" value="1"/>
</dbReference>
<reference evidence="2 3" key="1">
    <citation type="submission" date="2018-08" db="EMBL/GenBank/DDBJ databases">
        <title>Meiothermus granaticius genome AF-68 sequencing project.</title>
        <authorList>
            <person name="Da Costa M.S."/>
            <person name="Albuquerque L."/>
            <person name="Raposo P."/>
            <person name="Froufe H.J.C."/>
            <person name="Barroso C.S."/>
            <person name="Egas C."/>
        </authorList>
    </citation>
    <scope>NUCLEOTIDE SEQUENCE [LARGE SCALE GENOMIC DNA]</scope>
    <source>
        <strain evidence="2 3">AF-68</strain>
    </source>
</reference>
<evidence type="ECO:0000313" key="2">
    <source>
        <dbReference type="EMBL" id="RIH90912.1"/>
    </source>
</evidence>
<dbReference type="PANTHER" id="PTHR46211:SF1">
    <property type="entry name" value="GLYCEROPHOSPHODIESTER PHOSPHODIESTERASE, CYTOPLASMIC"/>
    <property type="match status" value="1"/>
</dbReference>
<dbReference type="Proteomes" id="UP000266178">
    <property type="component" value="Unassembled WGS sequence"/>
</dbReference>
<dbReference type="RefSeq" id="WP_119358578.1">
    <property type="nucleotide sequence ID" value="NZ_BJXM01000010.1"/>
</dbReference>
<gene>
    <name evidence="2" type="primary">ugpQ</name>
    <name evidence="2" type="ORF">Mgrana_03149</name>
</gene>
<dbReference type="AlphaFoldDB" id="A0A399F7P2"/>
<organism evidence="2 3">
    <name type="scientific">Meiothermus granaticius NBRC 107808</name>
    <dbReference type="NCBI Taxonomy" id="1227551"/>
    <lineage>
        <taxon>Bacteria</taxon>
        <taxon>Thermotogati</taxon>
        <taxon>Deinococcota</taxon>
        <taxon>Deinococci</taxon>
        <taxon>Thermales</taxon>
        <taxon>Thermaceae</taxon>
        <taxon>Meiothermus</taxon>
    </lineage>
</organism>
<keyword evidence="3" id="KW-1185">Reference proteome</keyword>
<dbReference type="PROSITE" id="PS51704">
    <property type="entry name" value="GP_PDE"/>
    <property type="match status" value="1"/>
</dbReference>
<dbReference type="GO" id="GO:0006629">
    <property type="term" value="P:lipid metabolic process"/>
    <property type="evidence" value="ECO:0007669"/>
    <property type="project" value="InterPro"/>
</dbReference>
<protein>
    <submittedName>
        <fullName evidence="2">Glycerophosphodiester phosphodiesterase, cytoplasmic</fullName>
        <ecNumber evidence="2">3.1.4.46</ecNumber>
    </submittedName>
</protein>
<dbReference type="EC" id="3.1.4.46" evidence="2"/>
<comment type="caution">
    <text evidence="2">The sequence shown here is derived from an EMBL/GenBank/DDBJ whole genome shotgun (WGS) entry which is preliminary data.</text>
</comment>
<proteinExistence type="predicted"/>
<dbReference type="EMBL" id="QWLB01000069">
    <property type="protein sequence ID" value="RIH90912.1"/>
    <property type="molecule type" value="Genomic_DNA"/>
</dbReference>
<accession>A0A399F7P2</accession>
<dbReference type="InterPro" id="IPR017946">
    <property type="entry name" value="PLC-like_Pdiesterase_TIM-brl"/>
</dbReference>
<sequence>MQMPHPLLLGHRGAPRQAPENTLESYRLALQAGLDGLEFDVQRTRDGVLAIHHDFDLEGQPIAELSWAELRASAPEIPRLEEVLALTQEFPGIWLNLELKSQPPDSDGREAALAELLQAQPNLERLWISSFDPLALIRLKHLGVTVPLALLAYQQEMLELLPCLPVQGVHPHHSLLNEANVSEFKAKGWFVGTWTINDPALAQTLLRWGVDVLIGDFPERLLQTRS</sequence>
<dbReference type="InterPro" id="IPR030395">
    <property type="entry name" value="GP_PDE_dom"/>
</dbReference>
<evidence type="ECO:0000259" key="1">
    <source>
        <dbReference type="PROSITE" id="PS51704"/>
    </source>
</evidence>
<keyword evidence="2" id="KW-0378">Hydrolase</keyword>
<dbReference type="OrthoDB" id="384721at2"/>
<dbReference type="PANTHER" id="PTHR46211">
    <property type="entry name" value="GLYCEROPHOSPHORYL DIESTER PHOSPHODIESTERASE"/>
    <property type="match status" value="1"/>
</dbReference>
<dbReference type="Gene3D" id="3.20.20.190">
    <property type="entry name" value="Phosphatidylinositol (PI) phosphodiesterase"/>
    <property type="match status" value="1"/>
</dbReference>
<name>A0A399F7P2_9DEIN</name>
<evidence type="ECO:0000313" key="3">
    <source>
        <dbReference type="Proteomes" id="UP000266178"/>
    </source>
</evidence>
<dbReference type="Pfam" id="PF03009">
    <property type="entry name" value="GDPD"/>
    <property type="match status" value="1"/>
</dbReference>
<dbReference type="CDD" id="cd08556">
    <property type="entry name" value="GDPD"/>
    <property type="match status" value="1"/>
</dbReference>
<feature type="domain" description="GP-PDE" evidence="1">
    <location>
        <begin position="6"/>
        <end position="225"/>
    </location>
</feature>